<dbReference type="STRING" id="983920.Y88_2558"/>
<proteinExistence type="predicted"/>
<dbReference type="InParanoid" id="F1Z6W4"/>
<feature type="domain" description="N-acetyltransferase" evidence="1">
    <location>
        <begin position="8"/>
        <end position="172"/>
    </location>
</feature>
<comment type="caution">
    <text evidence="2">The sequence shown here is derived from an EMBL/GenBank/DDBJ whole genome shotgun (WGS) entry which is preliminary data.</text>
</comment>
<sequence length="188" mass="21193">MFIRSERLFLRPGWPEDWQELHTLMDDEAVVRDLARVPWPYRAEHAQAFADMPQSARHPHFIVTLPGANGTQVIGAVGFAEDPDRKGEAELGYWIARKHWRRGYATEAARAALSVARTLGHQRVFARHFVDNPASGRVLRKLGFTRTGEAKPCHSLSRGRADPAYHYALELVSPASDPADPNMFRRAA</sequence>
<dbReference type="CDD" id="cd04301">
    <property type="entry name" value="NAT_SF"/>
    <property type="match status" value="1"/>
</dbReference>
<keyword evidence="3" id="KW-1185">Reference proteome</keyword>
<accession>F1Z6W4</accession>
<dbReference type="Pfam" id="PF13302">
    <property type="entry name" value="Acetyltransf_3"/>
    <property type="match status" value="1"/>
</dbReference>
<dbReference type="InterPro" id="IPR000182">
    <property type="entry name" value="GNAT_dom"/>
</dbReference>
<protein>
    <submittedName>
        <fullName evidence="2">GCN5-related N-acetyltransferase</fullName>
    </submittedName>
</protein>
<evidence type="ECO:0000259" key="1">
    <source>
        <dbReference type="PROSITE" id="PS51186"/>
    </source>
</evidence>
<dbReference type="OrthoDB" id="9804153at2"/>
<dbReference type="EMBL" id="AEWJ01000025">
    <property type="protein sequence ID" value="EGD59774.1"/>
    <property type="molecule type" value="Genomic_DNA"/>
</dbReference>
<dbReference type="GO" id="GO:0016747">
    <property type="term" value="F:acyltransferase activity, transferring groups other than amino-acyl groups"/>
    <property type="evidence" value="ECO:0007669"/>
    <property type="project" value="InterPro"/>
</dbReference>
<dbReference type="PROSITE" id="PS51186">
    <property type="entry name" value="GNAT"/>
    <property type="match status" value="1"/>
</dbReference>
<dbReference type="HOGENOM" id="CLU_013985_3_4_5"/>
<keyword evidence="2" id="KW-0808">Transferase</keyword>
<dbReference type="InterPro" id="IPR016181">
    <property type="entry name" value="Acyl_CoA_acyltransferase"/>
</dbReference>
<gene>
    <name evidence="2" type="ORF">Y88_2558</name>
</gene>
<dbReference type="AlphaFoldDB" id="F1Z6W4"/>
<dbReference type="InterPro" id="IPR051531">
    <property type="entry name" value="N-acetyltransferase"/>
</dbReference>
<dbReference type="SUPFAM" id="SSF55729">
    <property type="entry name" value="Acyl-CoA N-acyltransferases (Nat)"/>
    <property type="match status" value="1"/>
</dbReference>
<name>F1Z6W4_9SPHN</name>
<dbReference type="RefSeq" id="WP_008070157.1">
    <property type="nucleotide sequence ID" value="NZ_AQWK01000003.1"/>
</dbReference>
<evidence type="ECO:0000313" key="2">
    <source>
        <dbReference type="EMBL" id="EGD59774.1"/>
    </source>
</evidence>
<reference evidence="2 3" key="1">
    <citation type="journal article" date="2012" name="J. Bacteriol.">
        <title>Draft Genome Sequence of Novosphingobium nitrogenifigens Y88T.</title>
        <authorList>
            <person name="Strabala T.J."/>
            <person name="Macdonald L."/>
            <person name="Liu V."/>
            <person name="Smit A.M."/>
        </authorList>
    </citation>
    <scope>NUCLEOTIDE SEQUENCE [LARGE SCALE GENOMIC DNA]</scope>
    <source>
        <strain evidence="2 3">DSM 19370</strain>
    </source>
</reference>
<evidence type="ECO:0000313" key="3">
    <source>
        <dbReference type="Proteomes" id="UP000004728"/>
    </source>
</evidence>
<dbReference type="Gene3D" id="3.40.630.30">
    <property type="match status" value="1"/>
</dbReference>
<organism evidence="2 3">
    <name type="scientific">Novosphingobium nitrogenifigens DSM 19370</name>
    <dbReference type="NCBI Taxonomy" id="983920"/>
    <lineage>
        <taxon>Bacteria</taxon>
        <taxon>Pseudomonadati</taxon>
        <taxon>Pseudomonadota</taxon>
        <taxon>Alphaproteobacteria</taxon>
        <taxon>Sphingomonadales</taxon>
        <taxon>Sphingomonadaceae</taxon>
        <taxon>Novosphingobium</taxon>
    </lineage>
</organism>
<dbReference type="PANTHER" id="PTHR43792">
    <property type="entry name" value="GNAT FAMILY, PUTATIVE (AFU_ORTHOLOGUE AFUA_3G00765)-RELATED-RELATED"/>
    <property type="match status" value="1"/>
</dbReference>
<dbReference type="eggNOG" id="COG1670">
    <property type="taxonomic scope" value="Bacteria"/>
</dbReference>
<dbReference type="Proteomes" id="UP000004728">
    <property type="component" value="Unassembled WGS sequence"/>
</dbReference>